<organism evidence="2 4">
    <name type="scientific">Chitinophaga sancti</name>
    <dbReference type="NCBI Taxonomy" id="1004"/>
    <lineage>
        <taxon>Bacteria</taxon>
        <taxon>Pseudomonadati</taxon>
        <taxon>Bacteroidota</taxon>
        <taxon>Chitinophagia</taxon>
        <taxon>Chitinophagales</taxon>
        <taxon>Chitinophagaceae</taxon>
        <taxon>Chitinophaga</taxon>
    </lineage>
</organism>
<reference evidence="2 4" key="1">
    <citation type="submission" date="2016-11" db="EMBL/GenBank/DDBJ databases">
        <authorList>
            <person name="Jaros S."/>
            <person name="Januszkiewicz K."/>
            <person name="Wedrychowicz H."/>
        </authorList>
    </citation>
    <scope>NUCLEOTIDE SEQUENCE [LARGE SCALE GENOMIC DNA]</scope>
    <source>
        <strain evidence="2 4">DSM 784</strain>
    </source>
</reference>
<name>A0A1K1NB38_9BACT</name>
<dbReference type="RefSeq" id="WP_072357565.1">
    <property type="nucleotide sequence ID" value="NZ_CP139972.1"/>
</dbReference>
<keyword evidence="1" id="KW-0732">Signal</keyword>
<dbReference type="InterPro" id="IPR043741">
    <property type="entry name" value="DUF5686"/>
</dbReference>
<dbReference type="Pfam" id="PF18939">
    <property type="entry name" value="DUF5686"/>
    <property type="match status" value="1"/>
</dbReference>
<evidence type="ECO:0000313" key="4">
    <source>
        <dbReference type="Proteomes" id="UP000183788"/>
    </source>
</evidence>
<dbReference type="Pfam" id="PF13715">
    <property type="entry name" value="CarbopepD_reg_2"/>
    <property type="match status" value="1"/>
</dbReference>
<proteinExistence type="predicted"/>
<accession>A0A1K1NB38</accession>
<keyword evidence="5" id="KW-1185">Reference proteome</keyword>
<evidence type="ECO:0000313" key="2">
    <source>
        <dbReference type="EMBL" id="SFW31598.1"/>
    </source>
</evidence>
<evidence type="ECO:0000313" key="5">
    <source>
        <dbReference type="Proteomes" id="UP001326715"/>
    </source>
</evidence>
<feature type="chain" id="PRO_5012498664" evidence="1">
    <location>
        <begin position="21"/>
        <end position="844"/>
    </location>
</feature>
<dbReference type="AlphaFoldDB" id="A0A1K1NB38"/>
<dbReference type="Proteomes" id="UP000183788">
    <property type="component" value="Unassembled WGS sequence"/>
</dbReference>
<dbReference type="EMBL" id="CP140154">
    <property type="protein sequence ID" value="WQG90911.1"/>
    <property type="molecule type" value="Genomic_DNA"/>
</dbReference>
<dbReference type="EMBL" id="FPIZ01000003">
    <property type="protein sequence ID" value="SFW31598.1"/>
    <property type="molecule type" value="Genomic_DNA"/>
</dbReference>
<dbReference type="InterPro" id="IPR008969">
    <property type="entry name" value="CarboxyPept-like_regulatory"/>
</dbReference>
<dbReference type="OrthoDB" id="983143at2"/>
<evidence type="ECO:0000313" key="3">
    <source>
        <dbReference type="EMBL" id="WQG90911.1"/>
    </source>
</evidence>
<sequence length="844" mass="97940">MPKNLLTLFCSVLFFQYSQAAIIKGRITNEQQSPLPYATIFIKGTTTGTTSNAEGQYQLEIPAGSYTLVCQYMGYRKLEKQITVGSADQRFDFVLQPVSMQIKEIVVKSGGEDPAYAIIRAAIRKRNFYRHQVNEYTCNDYIKGMFKLRNVPEQVFFQKVNKKDMGLDSNGQGVVFLSESMTRVDFQEPDNVKVEVLSARQSGGGFGFSFPAFIDFYDNNVTAVITQFNKRGYISPIAENALLYYKYQLEGTFQDDGKTVNKIKVIPRRKYEPLFSGTIFITDDDLRIHSADLMLTQEYQLEIMDTLRIRQIHVPVNKEVWRTKDQVITMSIKQLGFDMVGNFVNVYSNYDLHPGFGKKHFDKTIMRYDTAFDKKLLAYWDSIRPVPLEKEELRDFRVKDSTAQAERDSARSSRTLDTLRAHQKRVKITDFFWAGPKHNYYFQRDTGIYSHQLSMKGLLKKIAYNTVEGLVLNVEPELKLSLPRSQELRIMPHIRYGFSNTHLNAWTYLQWTQESRLRNHIGENTWLLGGGKRVSQFNHDNPISALENEFYTLFLKENYMKLYENYFTTLQFTRRFENNSFLRLGLRYEDRTPLENTSDFVFFKNSKKEFLPNHPYELADIPFNRNQALVAEVGFSFQPGQKFIELPDRKIAFGSKYPVFGLTYSKGIHGIGGSDADFDKWQFQVKDNMNLKLFGEFMYRVRVGGFLNDKHVDIPDFQHFNGNQTFYNINYLNSFQLAPYYRYSTTAPFYMTANVEHHFNGLLTNKVPLFNRLKWNLVGGSNAFYVNRENNYVEVFGGLENIFKVLRVDVIAGYQSKDKTRMGVRLGFGGLFGGMVRQQSITEP</sequence>
<dbReference type="Gene3D" id="2.60.40.1120">
    <property type="entry name" value="Carboxypeptidase-like, regulatory domain"/>
    <property type="match status" value="1"/>
</dbReference>
<dbReference type="Proteomes" id="UP001326715">
    <property type="component" value="Chromosome"/>
</dbReference>
<dbReference type="SUPFAM" id="SSF49464">
    <property type="entry name" value="Carboxypeptidase regulatory domain-like"/>
    <property type="match status" value="1"/>
</dbReference>
<protein>
    <submittedName>
        <fullName evidence="2">CarboxypepD_reg-like domain-containing protein</fullName>
    </submittedName>
    <submittedName>
        <fullName evidence="3">DUF5686 and carboxypeptidase regulatory-like domain-containing protein</fullName>
    </submittedName>
</protein>
<dbReference type="STRING" id="1004.SAMN05661012_01058"/>
<feature type="signal peptide" evidence="1">
    <location>
        <begin position="1"/>
        <end position="20"/>
    </location>
</feature>
<reference evidence="3 5" key="2">
    <citation type="submission" date="2023-11" db="EMBL/GenBank/DDBJ databases">
        <title>MicrobeMod: A computational toolkit for identifying prokaryotic methylation and restriction-modification with nanopore sequencing.</title>
        <authorList>
            <person name="Crits-Christoph A."/>
            <person name="Kang S.C."/>
            <person name="Lee H."/>
            <person name="Ostrov N."/>
        </authorList>
    </citation>
    <scope>NUCLEOTIDE SEQUENCE [LARGE SCALE GENOMIC DNA]</scope>
    <source>
        <strain evidence="3 5">ATCC 23090</strain>
    </source>
</reference>
<evidence type="ECO:0000256" key="1">
    <source>
        <dbReference type="SAM" id="SignalP"/>
    </source>
</evidence>
<gene>
    <name evidence="2" type="ORF">SAMN05661012_01058</name>
    <name evidence="3" type="ORF">SR876_05335</name>
</gene>